<feature type="compositionally biased region" description="Polar residues" evidence="1">
    <location>
        <begin position="176"/>
        <end position="185"/>
    </location>
</feature>
<dbReference type="AlphaFoldDB" id="A0A9P6B005"/>
<dbReference type="Proteomes" id="UP000886523">
    <property type="component" value="Unassembled WGS sequence"/>
</dbReference>
<evidence type="ECO:0000313" key="3">
    <source>
        <dbReference type="Proteomes" id="UP000886523"/>
    </source>
</evidence>
<protein>
    <submittedName>
        <fullName evidence="2">Uncharacterized protein</fullName>
    </submittedName>
</protein>
<sequence>MSSFHLLGHFCVTDSTRVKESNALFFNVYKTAVMASENLARPSILRSYAPSGTPLYEDETVLFIIAKAHQSTIWSGTFVFALGSVIGSPSGSGSAGGRLVDLRVSDFIQGAIRSSDVRCVPRRFAKAPLPSTRSSAYIVGILTDLLDNGRLYFTVLDFTNNAGTQPAAAIIPALSPTHSSNASTSPRKRFLSTAVPLPSTPTKRSKKTTIPAVSISSDTTSISIHPVPPPGIPQNVSDELSSGASSSHVATEGVVDRTPNVDEPNPMHPDDDPHDPSDDDGEAVTAGGLVIPETSSAGISSRARGKWAIRK</sequence>
<comment type="caution">
    <text evidence="2">The sequence shown here is derived from an EMBL/GenBank/DDBJ whole genome shotgun (WGS) entry which is preliminary data.</text>
</comment>
<dbReference type="EMBL" id="MU128955">
    <property type="protein sequence ID" value="KAF9514949.1"/>
    <property type="molecule type" value="Genomic_DNA"/>
</dbReference>
<gene>
    <name evidence="2" type="ORF">BS47DRAFT_1392041</name>
</gene>
<keyword evidence="3" id="KW-1185">Reference proteome</keyword>
<feature type="compositionally biased region" description="Polar residues" evidence="1">
    <location>
        <begin position="234"/>
        <end position="249"/>
    </location>
</feature>
<reference evidence="2" key="1">
    <citation type="journal article" date="2020" name="Nat. Commun.">
        <title>Large-scale genome sequencing of mycorrhizal fungi provides insights into the early evolution of symbiotic traits.</title>
        <authorList>
            <person name="Miyauchi S."/>
            <person name="Kiss E."/>
            <person name="Kuo A."/>
            <person name="Drula E."/>
            <person name="Kohler A."/>
            <person name="Sanchez-Garcia M."/>
            <person name="Morin E."/>
            <person name="Andreopoulos B."/>
            <person name="Barry K.W."/>
            <person name="Bonito G."/>
            <person name="Buee M."/>
            <person name="Carver A."/>
            <person name="Chen C."/>
            <person name="Cichocki N."/>
            <person name="Clum A."/>
            <person name="Culley D."/>
            <person name="Crous P.W."/>
            <person name="Fauchery L."/>
            <person name="Girlanda M."/>
            <person name="Hayes R.D."/>
            <person name="Keri Z."/>
            <person name="LaButti K."/>
            <person name="Lipzen A."/>
            <person name="Lombard V."/>
            <person name="Magnuson J."/>
            <person name="Maillard F."/>
            <person name="Murat C."/>
            <person name="Nolan M."/>
            <person name="Ohm R.A."/>
            <person name="Pangilinan J."/>
            <person name="Pereira M.F."/>
            <person name="Perotto S."/>
            <person name="Peter M."/>
            <person name="Pfister S."/>
            <person name="Riley R."/>
            <person name="Sitrit Y."/>
            <person name="Stielow J.B."/>
            <person name="Szollosi G."/>
            <person name="Zifcakova L."/>
            <person name="Stursova M."/>
            <person name="Spatafora J.W."/>
            <person name="Tedersoo L."/>
            <person name="Vaario L.M."/>
            <person name="Yamada A."/>
            <person name="Yan M."/>
            <person name="Wang P."/>
            <person name="Xu J."/>
            <person name="Bruns T."/>
            <person name="Baldrian P."/>
            <person name="Vilgalys R."/>
            <person name="Dunand C."/>
            <person name="Henrissat B."/>
            <person name="Grigoriev I.V."/>
            <person name="Hibbett D."/>
            <person name="Nagy L.G."/>
            <person name="Martin F.M."/>
        </authorList>
    </citation>
    <scope>NUCLEOTIDE SEQUENCE</scope>
    <source>
        <strain evidence="2">UP504</strain>
    </source>
</reference>
<proteinExistence type="predicted"/>
<name>A0A9P6B005_9AGAM</name>
<organism evidence="2 3">
    <name type="scientific">Hydnum rufescens UP504</name>
    <dbReference type="NCBI Taxonomy" id="1448309"/>
    <lineage>
        <taxon>Eukaryota</taxon>
        <taxon>Fungi</taxon>
        <taxon>Dikarya</taxon>
        <taxon>Basidiomycota</taxon>
        <taxon>Agaricomycotina</taxon>
        <taxon>Agaricomycetes</taxon>
        <taxon>Cantharellales</taxon>
        <taxon>Hydnaceae</taxon>
        <taxon>Hydnum</taxon>
    </lineage>
</organism>
<feature type="region of interest" description="Disordered" evidence="1">
    <location>
        <begin position="176"/>
        <end position="311"/>
    </location>
</feature>
<feature type="compositionally biased region" description="Low complexity" evidence="1">
    <location>
        <begin position="196"/>
        <end position="224"/>
    </location>
</feature>
<accession>A0A9P6B005</accession>
<dbReference type="OrthoDB" id="3258371at2759"/>
<evidence type="ECO:0000256" key="1">
    <source>
        <dbReference type="SAM" id="MobiDB-lite"/>
    </source>
</evidence>
<evidence type="ECO:0000313" key="2">
    <source>
        <dbReference type="EMBL" id="KAF9514949.1"/>
    </source>
</evidence>